<dbReference type="InterPro" id="IPR053203">
    <property type="entry name" value="Cisplatin_resist-associated"/>
</dbReference>
<dbReference type="InterPro" id="IPR022024">
    <property type="entry name" value="DUF3602"/>
</dbReference>
<evidence type="ECO:0000256" key="1">
    <source>
        <dbReference type="SAM" id="MobiDB-lite"/>
    </source>
</evidence>
<accession>A0AAN6ZWK9</accession>
<dbReference type="EMBL" id="MU856961">
    <property type="protein sequence ID" value="KAK4152814.1"/>
    <property type="molecule type" value="Genomic_DNA"/>
</dbReference>
<comment type="caution">
    <text evidence="2">The sequence shown here is derived from an EMBL/GenBank/DDBJ whole genome shotgun (WGS) entry which is preliminary data.</text>
</comment>
<proteinExistence type="predicted"/>
<evidence type="ECO:0000313" key="2">
    <source>
        <dbReference type="EMBL" id="KAK4152814.1"/>
    </source>
</evidence>
<dbReference type="PANTHER" id="PTHR34693:SF2">
    <property type="entry name" value="DUF3602 DOMAIN-CONTAINING PROTEIN"/>
    <property type="match status" value="1"/>
</dbReference>
<evidence type="ECO:0000313" key="3">
    <source>
        <dbReference type="Proteomes" id="UP001302745"/>
    </source>
</evidence>
<keyword evidence="3" id="KW-1185">Reference proteome</keyword>
<dbReference type="PANTHER" id="PTHR34693">
    <property type="entry name" value="PROTEIN PAR32"/>
    <property type="match status" value="1"/>
</dbReference>
<dbReference type="AlphaFoldDB" id="A0AAN6ZWK9"/>
<sequence length="178" mass="18160">MPSLYTITEPHPTVPQNSYTHSGRGGLGNFFRAPATTSPSGVPMAVAAAAAPRTSSSTTSPTTTSSSSSSSSSTRRFYSGRGGAGNAHTASERPVLSFDEEFTRAEVREKTATLSHVGRGGAGNTTSGSFFGGGSSKKSNDDDGSSSLTRRDSASTEGSGRSSIGGGGFWERVRSVGH</sequence>
<feature type="region of interest" description="Disordered" evidence="1">
    <location>
        <begin position="1"/>
        <end position="178"/>
    </location>
</feature>
<protein>
    <submittedName>
        <fullName evidence="2">Uncharacterized protein</fullName>
    </submittedName>
</protein>
<dbReference type="Pfam" id="PF12223">
    <property type="entry name" value="DUF3602"/>
    <property type="match status" value="1"/>
</dbReference>
<gene>
    <name evidence="2" type="ORF">C8A00DRAFT_34489</name>
</gene>
<reference evidence="2" key="2">
    <citation type="submission" date="2023-05" db="EMBL/GenBank/DDBJ databases">
        <authorList>
            <consortium name="Lawrence Berkeley National Laboratory"/>
            <person name="Steindorff A."/>
            <person name="Hensen N."/>
            <person name="Bonometti L."/>
            <person name="Westerberg I."/>
            <person name="Brannstrom I.O."/>
            <person name="Guillou S."/>
            <person name="Cros-Aarteil S."/>
            <person name="Calhoun S."/>
            <person name="Haridas S."/>
            <person name="Kuo A."/>
            <person name="Mondo S."/>
            <person name="Pangilinan J."/>
            <person name="Riley R."/>
            <person name="Labutti K."/>
            <person name="Andreopoulos B."/>
            <person name="Lipzen A."/>
            <person name="Chen C."/>
            <person name="Yanf M."/>
            <person name="Daum C."/>
            <person name="Ng V."/>
            <person name="Clum A."/>
            <person name="Ohm R."/>
            <person name="Martin F."/>
            <person name="Silar P."/>
            <person name="Natvig D."/>
            <person name="Lalanne C."/>
            <person name="Gautier V."/>
            <person name="Ament-Velasquez S.L."/>
            <person name="Kruys A."/>
            <person name="Hutchinson M.I."/>
            <person name="Powell A.J."/>
            <person name="Barry K."/>
            <person name="Miller A.N."/>
            <person name="Grigoriev I.V."/>
            <person name="Debuchy R."/>
            <person name="Gladieux P."/>
            <person name="Thoren M.H."/>
            <person name="Johannesson H."/>
        </authorList>
    </citation>
    <scope>NUCLEOTIDE SEQUENCE</scope>
    <source>
        <strain evidence="2">CBS 538.74</strain>
    </source>
</reference>
<organism evidence="2 3">
    <name type="scientific">Chaetomidium leptoderma</name>
    <dbReference type="NCBI Taxonomy" id="669021"/>
    <lineage>
        <taxon>Eukaryota</taxon>
        <taxon>Fungi</taxon>
        <taxon>Dikarya</taxon>
        <taxon>Ascomycota</taxon>
        <taxon>Pezizomycotina</taxon>
        <taxon>Sordariomycetes</taxon>
        <taxon>Sordariomycetidae</taxon>
        <taxon>Sordariales</taxon>
        <taxon>Chaetomiaceae</taxon>
        <taxon>Chaetomidium</taxon>
    </lineage>
</organism>
<dbReference type="Proteomes" id="UP001302745">
    <property type="component" value="Unassembled WGS sequence"/>
</dbReference>
<feature type="compositionally biased region" description="Low complexity" evidence="1">
    <location>
        <begin position="45"/>
        <end position="74"/>
    </location>
</feature>
<reference evidence="2" key="1">
    <citation type="journal article" date="2023" name="Mol. Phylogenet. Evol.">
        <title>Genome-scale phylogeny and comparative genomics of the fungal order Sordariales.</title>
        <authorList>
            <person name="Hensen N."/>
            <person name="Bonometti L."/>
            <person name="Westerberg I."/>
            <person name="Brannstrom I.O."/>
            <person name="Guillou S."/>
            <person name="Cros-Aarteil S."/>
            <person name="Calhoun S."/>
            <person name="Haridas S."/>
            <person name="Kuo A."/>
            <person name="Mondo S."/>
            <person name="Pangilinan J."/>
            <person name="Riley R."/>
            <person name="LaButti K."/>
            <person name="Andreopoulos B."/>
            <person name="Lipzen A."/>
            <person name="Chen C."/>
            <person name="Yan M."/>
            <person name="Daum C."/>
            <person name="Ng V."/>
            <person name="Clum A."/>
            <person name="Steindorff A."/>
            <person name="Ohm R.A."/>
            <person name="Martin F."/>
            <person name="Silar P."/>
            <person name="Natvig D.O."/>
            <person name="Lalanne C."/>
            <person name="Gautier V."/>
            <person name="Ament-Velasquez S.L."/>
            <person name="Kruys A."/>
            <person name="Hutchinson M.I."/>
            <person name="Powell A.J."/>
            <person name="Barry K."/>
            <person name="Miller A.N."/>
            <person name="Grigoriev I.V."/>
            <person name="Debuchy R."/>
            <person name="Gladieux P."/>
            <person name="Hiltunen Thoren M."/>
            <person name="Johannesson H."/>
        </authorList>
    </citation>
    <scope>NUCLEOTIDE SEQUENCE</scope>
    <source>
        <strain evidence="2">CBS 538.74</strain>
    </source>
</reference>
<feature type="compositionally biased region" description="Basic and acidic residues" evidence="1">
    <location>
        <begin position="101"/>
        <end position="111"/>
    </location>
</feature>
<name>A0AAN6ZWK9_9PEZI</name>